<sequence>MIENMAKRPNANPILIFAAPSKIHIMKFTILNKMNVKIKSLFLCFG</sequence>
<comment type="caution">
    <text evidence="1">The sequence shown here is derived from an EMBL/GenBank/DDBJ whole genome shotgun (WGS) entry which is preliminary data.</text>
</comment>
<accession>V6SL79</accession>
<dbReference type="Proteomes" id="UP000018004">
    <property type="component" value="Unassembled WGS sequence"/>
</dbReference>
<protein>
    <submittedName>
        <fullName evidence="1">Uncharacterized protein</fullName>
    </submittedName>
</protein>
<dbReference type="EMBL" id="AVGG01000012">
    <property type="protein sequence ID" value="ESU27189.1"/>
    <property type="molecule type" value="Genomic_DNA"/>
</dbReference>
<dbReference type="AlphaFoldDB" id="V6SL79"/>
<evidence type="ECO:0000313" key="1">
    <source>
        <dbReference type="EMBL" id="ESU27189.1"/>
    </source>
</evidence>
<name>V6SL79_9FLAO</name>
<organism evidence="1 2">
    <name type="scientific">Flavobacterium limnosediminis JC2902</name>
    <dbReference type="NCBI Taxonomy" id="1341181"/>
    <lineage>
        <taxon>Bacteria</taxon>
        <taxon>Pseudomonadati</taxon>
        <taxon>Bacteroidota</taxon>
        <taxon>Flavobacteriia</taxon>
        <taxon>Flavobacteriales</taxon>
        <taxon>Flavobacteriaceae</taxon>
        <taxon>Flavobacterium</taxon>
    </lineage>
</organism>
<gene>
    <name evidence="1" type="ORF">FLJC2902T_21630</name>
</gene>
<reference evidence="1 2" key="1">
    <citation type="submission" date="2013-08" db="EMBL/GenBank/DDBJ databases">
        <title>Flavobacterium limnosediminis JC2902 genome sequencing.</title>
        <authorList>
            <person name="Lee K."/>
            <person name="Yi H."/>
            <person name="Park S."/>
            <person name="Chun J."/>
        </authorList>
    </citation>
    <scope>NUCLEOTIDE SEQUENCE [LARGE SCALE GENOMIC DNA]</scope>
    <source>
        <strain evidence="1 2">JC2902</strain>
    </source>
</reference>
<evidence type="ECO:0000313" key="2">
    <source>
        <dbReference type="Proteomes" id="UP000018004"/>
    </source>
</evidence>
<keyword evidence="2" id="KW-1185">Reference proteome</keyword>
<dbReference type="PATRIC" id="fig|1341181.4.peg.2128"/>
<proteinExistence type="predicted"/>